<dbReference type="GO" id="GO:0032259">
    <property type="term" value="P:methylation"/>
    <property type="evidence" value="ECO:0007669"/>
    <property type="project" value="UniProtKB-KW"/>
</dbReference>
<dbReference type="AlphaFoldDB" id="A0A6N3DMU2"/>
<sequence>MEKIKNKLIELYNESSKHSGYQILASNLEEIVDKSKLKISSRYERERLNYIISKIDLKGKRILDIGGNTGFFTFESSLRGAESIDFYEGNDIHAQFVELGVKYLGLEDIIHVYNQYYSFDIREKSYDVVFLMNVLHHIGDDYGNSAITLKEAKENIIFQLNGMAEKTKYMVFQMGFNWKGNRDKGLFENGTKEEMVEFIKEGTKECWKIVDVGVAERISDDINYVDLNDYNRQRMDEIGEFLNRPIFILKSIKQERKELDCFSGTYENRNSEFLSIMKKMNIDVMLPYIEPMCNGIALELGCGEGDSTKLIAPLFKQVVVREGSKKFIDKAKENLKEYKNIYFSEGLFETFIAKEQFDVIIANYIFEHIEDVQQIMNICYDSLKEKGILFITVPNAKALSRQLALKMELIDDLYSLTENDLKHGHKRVFDMQMLLNEVEKTSFRVKAKGGLFLKEFADFQLKQMLETGLINEKHFIGMRKLAEDYPDIAGSVWVCLEK</sequence>
<dbReference type="InterPro" id="IPR029063">
    <property type="entry name" value="SAM-dependent_MTases_sf"/>
</dbReference>
<gene>
    <name evidence="2" type="ORF">RILFYP67_01515</name>
</gene>
<proteinExistence type="predicted"/>
<name>A0A6N3DMU2_9FIRM</name>
<dbReference type="Gene3D" id="3.40.50.150">
    <property type="entry name" value="Vaccinia Virus protein VP39"/>
    <property type="match status" value="2"/>
</dbReference>
<feature type="domain" description="Methyltransferase type 11" evidence="1">
    <location>
        <begin position="298"/>
        <end position="391"/>
    </location>
</feature>
<dbReference type="RefSeq" id="WP_173885716.1">
    <property type="nucleotide sequence ID" value="NZ_CACRUM010000066.1"/>
</dbReference>
<dbReference type="InterPro" id="IPR013216">
    <property type="entry name" value="Methyltransf_11"/>
</dbReference>
<keyword evidence="2" id="KW-0830">Ubiquinone</keyword>
<dbReference type="SUPFAM" id="SSF53335">
    <property type="entry name" value="S-adenosyl-L-methionine-dependent methyltransferases"/>
    <property type="match status" value="2"/>
</dbReference>
<dbReference type="Pfam" id="PF08241">
    <property type="entry name" value="Methyltransf_11"/>
    <property type="match status" value="1"/>
</dbReference>
<dbReference type="GO" id="GO:0008757">
    <property type="term" value="F:S-adenosylmethionine-dependent methyltransferase activity"/>
    <property type="evidence" value="ECO:0007669"/>
    <property type="project" value="InterPro"/>
</dbReference>
<protein>
    <submittedName>
        <fullName evidence="2">Bifunctional 3-demethylubiquinone-9 3-methyltransferase/ 2-octaprenyl-6-hydroxy phenol methylase</fullName>
    </submittedName>
</protein>
<dbReference type="EMBL" id="CACRUM010000066">
    <property type="protein sequence ID" value="VYU28638.1"/>
    <property type="molecule type" value="Genomic_DNA"/>
</dbReference>
<reference evidence="2" key="1">
    <citation type="submission" date="2019-11" db="EMBL/GenBank/DDBJ databases">
        <authorList>
            <person name="Feng L."/>
        </authorList>
    </citation>
    <scope>NUCLEOTIDE SEQUENCE</scope>
    <source>
        <strain evidence="2">RintestinalisLFYP67</strain>
    </source>
</reference>
<evidence type="ECO:0000313" key="2">
    <source>
        <dbReference type="EMBL" id="VYU28638.1"/>
    </source>
</evidence>
<dbReference type="PANTHER" id="PTHR43861">
    <property type="entry name" value="TRANS-ACONITATE 2-METHYLTRANSFERASE-RELATED"/>
    <property type="match status" value="1"/>
</dbReference>
<keyword evidence="2" id="KW-0808">Transferase</keyword>
<keyword evidence="2" id="KW-0489">Methyltransferase</keyword>
<evidence type="ECO:0000259" key="1">
    <source>
        <dbReference type="Pfam" id="PF08241"/>
    </source>
</evidence>
<accession>A0A6N3DMU2</accession>
<organism evidence="2">
    <name type="scientific">Roseburia intestinalis</name>
    <dbReference type="NCBI Taxonomy" id="166486"/>
    <lineage>
        <taxon>Bacteria</taxon>
        <taxon>Bacillati</taxon>
        <taxon>Bacillota</taxon>
        <taxon>Clostridia</taxon>
        <taxon>Lachnospirales</taxon>
        <taxon>Lachnospiraceae</taxon>
        <taxon>Roseburia</taxon>
    </lineage>
</organism>
<dbReference type="CDD" id="cd02440">
    <property type="entry name" value="AdoMet_MTases"/>
    <property type="match status" value="2"/>
</dbReference>